<reference evidence="5 6" key="1">
    <citation type="submission" date="2023-12" db="EMBL/GenBank/DDBJ databases">
        <title>A high-quality genome assembly for Dillenia turbinata (Dilleniales).</title>
        <authorList>
            <person name="Chanderbali A."/>
        </authorList>
    </citation>
    <scope>NUCLEOTIDE SEQUENCE [LARGE SCALE GENOMIC DNA]</scope>
    <source>
        <strain evidence="5">LSX21</strain>
        <tissue evidence="5">Leaf</tissue>
    </source>
</reference>
<feature type="compositionally biased region" description="Basic and acidic residues" evidence="4">
    <location>
        <begin position="67"/>
        <end position="77"/>
    </location>
</feature>
<dbReference type="Proteomes" id="UP001370490">
    <property type="component" value="Unassembled WGS sequence"/>
</dbReference>
<dbReference type="AlphaFoldDB" id="A0AAN8W116"/>
<dbReference type="InterPro" id="IPR001680">
    <property type="entry name" value="WD40_rpt"/>
</dbReference>
<dbReference type="GO" id="GO:0006383">
    <property type="term" value="P:transcription by RNA polymerase III"/>
    <property type="evidence" value="ECO:0007669"/>
    <property type="project" value="TreeGrafter"/>
</dbReference>
<accession>A0AAN8W116</accession>
<keyword evidence="2" id="KW-0804">Transcription</keyword>
<sequence>MEGTIEEDEQVLSQWKRKLKSKRRKTLKEKNPKCNDKVAEEEVAPQTLKGKKPKRNAKIAGEEVDPQTERNPKKVAEQEVTPQTAQNPKRNDNVAEEEVNLQTAQNPKRDDKIAEEEVVPQRIAEGTDGGDVPEVSMLDYSIENHFKAMDLISQLCGETMDGPIEKDDFERLASKITFLREWKHFNYRPRSVHFCCETGDPQGKDAVHGVTLSQFSSATVPKFLTKSFCSKDFVMYVGGSVWGLDWCPRVHQRSDCQMKCEDAIVQWSNDNVGLIVSLLCKLEFFDVLRDMLCQLKYFIAVAAHPPESSYHKVGAPLTGRGAIQIWCLVDFNEEEEEGGTIIIKKPKGRPRKNADTKENSAQPAKRPRGRPRKIVDIKENSTQPAKRPRGRPRKKPIDESPKISENKSDFKEALALQFPEDSAAVPCIDSLSGDIQDHAAQSCGTKKKDSSWQLSTCNSAVKTSKLRRVKSKSLLENSDRDNFQLSSTENGDTDTECSAENMEEHLGCEQEPAVSNSTVAANASLGFDPPSSPIPKDVTLPRLVFCLAHNGKVAWDVKWRPLTTNDSQCKNLMGYLAVLLGNGALEVWEVPSPYIMRDIYSGHYGEGTDPRFIKLEPVFRCSELRCGGRQSIPLTLEWSSSFPHDLILAGCHDGTVAVWKFSTTGSSKGMLVPILFSICDPFRPLWEFSPSQRIIYSLDWLPDPRCIILSFDDGHLRIIGLMKAAYDAPVTGMPFTGTQFQGLYTFYCSPFAIWSVHVSRLTGLVAYCSADGTAIQYQLTERTVERDAHRNQPPHFLCGSITEEQSTLTVNTPLSYLPHKVKKALIECGDARRSMREFSNDLDEEQKVKDQTKSNQTSDDQILATCNQNEPAEAGPGYVSPGKKSKKTPKPKTNRNGREKDDQASASFDAEAERGKDKREIEILPPKIVAMHRVRWNMNKGSERWLCYGGAAGIVRCQNIPLSYVGQRKIHKMMKPLEKPA</sequence>
<dbReference type="InterPro" id="IPR052416">
    <property type="entry name" value="GTF3C_component"/>
</dbReference>
<dbReference type="InterPro" id="IPR015943">
    <property type="entry name" value="WD40/YVTN_repeat-like_dom_sf"/>
</dbReference>
<feature type="compositionally biased region" description="Basic and acidic residues" evidence="4">
    <location>
        <begin position="395"/>
        <end position="408"/>
    </location>
</feature>
<evidence type="ECO:0000313" key="6">
    <source>
        <dbReference type="Proteomes" id="UP001370490"/>
    </source>
</evidence>
<organism evidence="5 6">
    <name type="scientific">Dillenia turbinata</name>
    <dbReference type="NCBI Taxonomy" id="194707"/>
    <lineage>
        <taxon>Eukaryota</taxon>
        <taxon>Viridiplantae</taxon>
        <taxon>Streptophyta</taxon>
        <taxon>Embryophyta</taxon>
        <taxon>Tracheophyta</taxon>
        <taxon>Spermatophyta</taxon>
        <taxon>Magnoliopsida</taxon>
        <taxon>eudicotyledons</taxon>
        <taxon>Gunneridae</taxon>
        <taxon>Pentapetalae</taxon>
        <taxon>Dilleniales</taxon>
        <taxon>Dilleniaceae</taxon>
        <taxon>Dillenia</taxon>
    </lineage>
</organism>
<gene>
    <name evidence="5" type="ORF">RJ641_025117</name>
</gene>
<evidence type="ECO:0000313" key="5">
    <source>
        <dbReference type="EMBL" id="KAK6944015.1"/>
    </source>
</evidence>
<feature type="region of interest" description="Disordered" evidence="4">
    <location>
        <begin position="838"/>
        <end position="919"/>
    </location>
</feature>
<feature type="compositionally biased region" description="Basic and acidic residues" evidence="4">
    <location>
        <begin position="28"/>
        <end position="40"/>
    </location>
</feature>
<keyword evidence="3" id="KW-0539">Nucleus</keyword>
<dbReference type="PANTHER" id="PTHR15052">
    <property type="entry name" value="RNA POLYMERASE III TRANSCRIPTION INITIATION FACTOR COMPLEX SUBUNIT"/>
    <property type="match status" value="1"/>
</dbReference>
<proteinExistence type="predicted"/>
<dbReference type="SMART" id="SM00320">
    <property type="entry name" value="WD40"/>
    <property type="match status" value="3"/>
</dbReference>
<comment type="subcellular location">
    <subcellularLocation>
        <location evidence="1">Nucleus</location>
    </subcellularLocation>
</comment>
<feature type="compositionally biased region" description="Basic residues" evidence="4">
    <location>
        <begin position="16"/>
        <end position="27"/>
    </location>
</feature>
<comment type="caution">
    <text evidence="5">The sequence shown here is derived from an EMBL/GenBank/DDBJ whole genome shotgun (WGS) entry which is preliminary data.</text>
</comment>
<dbReference type="SMART" id="SM00384">
    <property type="entry name" value="AT_hook"/>
    <property type="match status" value="3"/>
</dbReference>
<evidence type="ECO:0000256" key="4">
    <source>
        <dbReference type="SAM" id="MobiDB-lite"/>
    </source>
</evidence>
<feature type="region of interest" description="Disordered" evidence="4">
    <location>
        <begin position="16"/>
        <end position="130"/>
    </location>
</feature>
<evidence type="ECO:0000256" key="2">
    <source>
        <dbReference type="ARBA" id="ARBA00023163"/>
    </source>
</evidence>
<protein>
    <submittedName>
        <fullName evidence="5">Uncharacterized protein</fullName>
    </submittedName>
</protein>
<feature type="compositionally biased region" description="Polar residues" evidence="4">
    <location>
        <begin position="853"/>
        <end position="870"/>
    </location>
</feature>
<dbReference type="PANTHER" id="PTHR15052:SF2">
    <property type="entry name" value="GENERAL TRANSCRIPTION FACTOR 3C POLYPEPTIDE 2"/>
    <property type="match status" value="1"/>
</dbReference>
<dbReference type="GO" id="GO:0000127">
    <property type="term" value="C:transcription factor TFIIIC complex"/>
    <property type="evidence" value="ECO:0007669"/>
    <property type="project" value="TreeGrafter"/>
</dbReference>
<keyword evidence="6" id="KW-1185">Reference proteome</keyword>
<dbReference type="SUPFAM" id="SSF50978">
    <property type="entry name" value="WD40 repeat-like"/>
    <property type="match status" value="1"/>
</dbReference>
<feature type="compositionally biased region" description="Basic and acidic residues" evidence="4">
    <location>
        <begin position="838"/>
        <end position="852"/>
    </location>
</feature>
<dbReference type="GO" id="GO:0003677">
    <property type="term" value="F:DNA binding"/>
    <property type="evidence" value="ECO:0007669"/>
    <property type="project" value="InterPro"/>
</dbReference>
<dbReference type="Gene3D" id="2.130.10.10">
    <property type="entry name" value="YVTN repeat-like/Quinoprotein amine dehydrogenase"/>
    <property type="match status" value="1"/>
</dbReference>
<dbReference type="GO" id="GO:0005634">
    <property type="term" value="C:nucleus"/>
    <property type="evidence" value="ECO:0007669"/>
    <property type="project" value="UniProtKB-SubCell"/>
</dbReference>
<evidence type="ECO:0000256" key="3">
    <source>
        <dbReference type="ARBA" id="ARBA00023242"/>
    </source>
</evidence>
<evidence type="ECO:0000256" key="1">
    <source>
        <dbReference type="ARBA" id="ARBA00004123"/>
    </source>
</evidence>
<name>A0AAN8W116_9MAGN</name>
<dbReference type="EMBL" id="JBAMMX010000003">
    <property type="protein sequence ID" value="KAK6944015.1"/>
    <property type="molecule type" value="Genomic_DNA"/>
</dbReference>
<feature type="region of interest" description="Disordered" evidence="4">
    <location>
        <begin position="340"/>
        <end position="408"/>
    </location>
</feature>
<feature type="compositionally biased region" description="Basic residues" evidence="4">
    <location>
        <begin position="883"/>
        <end position="895"/>
    </location>
</feature>
<dbReference type="InterPro" id="IPR036322">
    <property type="entry name" value="WD40_repeat_dom_sf"/>
</dbReference>
<dbReference type="PRINTS" id="PR00929">
    <property type="entry name" value="ATHOOK"/>
</dbReference>
<dbReference type="InterPro" id="IPR017956">
    <property type="entry name" value="AT_hook_DNA-bd_motif"/>
</dbReference>